<feature type="region of interest" description="Disordered" evidence="1">
    <location>
        <begin position="1"/>
        <end position="77"/>
    </location>
</feature>
<feature type="compositionally biased region" description="Pro residues" evidence="1">
    <location>
        <begin position="462"/>
        <end position="481"/>
    </location>
</feature>
<comment type="caution">
    <text evidence="2">The sequence shown here is derived from an EMBL/GenBank/DDBJ whole genome shotgun (WGS) entry which is preliminary data.</text>
</comment>
<protein>
    <submittedName>
        <fullName evidence="2">Uncharacterized protein</fullName>
    </submittedName>
</protein>
<sequence length="554" mass="61444">MSAGNSPSLPVDAASQQVPGSNINTSSGPSMSATAGVNPTPHLTPAPVTTAPQPREPATPALRMQRPRATGRPQPANHLRKTDFELDVLKEVCRRCLGPRNGDAWQACQNACFHCKKNEHRGAACPNARDFFFNGDGKVVPAAECRSLKWSQHDTVASGFPPTLENVERAKKDRTQPDRHWPEAAKRRVLGTDYTAPSKRPANDAPAHRKPKTVRANPNFSGSGRQLSQPPQPDLQWPGRPLNPIPMPPPEWQSSGMGPSGYGQQIQDWRQQYQPPQQQQLQRQALQPSMVTMMVETYHRFQEVRESQPPMTFNNVRRRFQEFEEFSAFLHESMPHGQANDFNILGAASQWPQETPYPLHEQTTFQSPQQTPYLTREQTPSRPPRQTPSGGWDMESWRCQALAARIDMTGIDRILSDRDKRKGEGESEESEESEAPQEKKKRRRKNRSRRQRKKNPKTEPEYPNPPVIPPVASNAPPPTPADAPVASNAPPPTPADAPVAPNSNAPPHAPPSGAGGDSYDQFTLAPKANTETSVMEKTVGQQAAESDRTEWVTV</sequence>
<feature type="compositionally biased region" description="Polar residues" evidence="1">
    <location>
        <begin position="529"/>
        <end position="544"/>
    </location>
</feature>
<dbReference type="AlphaFoldDB" id="A0A9P4I6G9"/>
<feature type="compositionally biased region" description="Pro residues" evidence="1">
    <location>
        <begin position="241"/>
        <end position="251"/>
    </location>
</feature>
<feature type="region of interest" description="Disordered" evidence="1">
    <location>
        <begin position="155"/>
        <end position="264"/>
    </location>
</feature>
<organism evidence="2 3">
    <name type="scientific">Rhizodiscina lignyota</name>
    <dbReference type="NCBI Taxonomy" id="1504668"/>
    <lineage>
        <taxon>Eukaryota</taxon>
        <taxon>Fungi</taxon>
        <taxon>Dikarya</taxon>
        <taxon>Ascomycota</taxon>
        <taxon>Pezizomycotina</taxon>
        <taxon>Dothideomycetes</taxon>
        <taxon>Pleosporomycetidae</taxon>
        <taxon>Aulographales</taxon>
        <taxon>Rhizodiscinaceae</taxon>
        <taxon>Rhizodiscina</taxon>
    </lineage>
</organism>
<dbReference type="EMBL" id="ML978138">
    <property type="protein sequence ID" value="KAF2093319.1"/>
    <property type="molecule type" value="Genomic_DNA"/>
</dbReference>
<feature type="compositionally biased region" description="Basic and acidic residues" evidence="1">
    <location>
        <begin position="414"/>
        <end position="425"/>
    </location>
</feature>
<feature type="compositionally biased region" description="Polar residues" evidence="1">
    <location>
        <begin position="361"/>
        <end position="380"/>
    </location>
</feature>
<keyword evidence="3" id="KW-1185">Reference proteome</keyword>
<dbReference type="Proteomes" id="UP000799772">
    <property type="component" value="Unassembled WGS sequence"/>
</dbReference>
<feature type="region of interest" description="Disordered" evidence="1">
    <location>
        <begin position="359"/>
        <end position="394"/>
    </location>
</feature>
<name>A0A9P4I6G9_9PEZI</name>
<reference evidence="2" key="1">
    <citation type="journal article" date="2020" name="Stud. Mycol.">
        <title>101 Dothideomycetes genomes: a test case for predicting lifestyles and emergence of pathogens.</title>
        <authorList>
            <person name="Haridas S."/>
            <person name="Albert R."/>
            <person name="Binder M."/>
            <person name="Bloem J."/>
            <person name="Labutti K."/>
            <person name="Salamov A."/>
            <person name="Andreopoulos B."/>
            <person name="Baker S."/>
            <person name="Barry K."/>
            <person name="Bills G."/>
            <person name="Bluhm B."/>
            <person name="Cannon C."/>
            <person name="Castanera R."/>
            <person name="Culley D."/>
            <person name="Daum C."/>
            <person name="Ezra D."/>
            <person name="Gonzalez J."/>
            <person name="Henrissat B."/>
            <person name="Kuo A."/>
            <person name="Liang C."/>
            <person name="Lipzen A."/>
            <person name="Lutzoni F."/>
            <person name="Magnuson J."/>
            <person name="Mondo S."/>
            <person name="Nolan M."/>
            <person name="Ohm R."/>
            <person name="Pangilinan J."/>
            <person name="Park H.-J."/>
            <person name="Ramirez L."/>
            <person name="Alfaro M."/>
            <person name="Sun H."/>
            <person name="Tritt A."/>
            <person name="Yoshinaga Y."/>
            <person name="Zwiers L.-H."/>
            <person name="Turgeon B."/>
            <person name="Goodwin S."/>
            <person name="Spatafora J."/>
            <person name="Crous P."/>
            <person name="Grigoriev I."/>
        </authorList>
    </citation>
    <scope>NUCLEOTIDE SEQUENCE</scope>
    <source>
        <strain evidence="2">CBS 133067</strain>
    </source>
</reference>
<feature type="compositionally biased region" description="Polar residues" evidence="1">
    <location>
        <begin position="1"/>
        <end position="37"/>
    </location>
</feature>
<feature type="compositionally biased region" description="Acidic residues" evidence="1">
    <location>
        <begin position="426"/>
        <end position="435"/>
    </location>
</feature>
<evidence type="ECO:0000313" key="2">
    <source>
        <dbReference type="EMBL" id="KAF2093319.1"/>
    </source>
</evidence>
<feature type="compositionally biased region" description="Basic residues" evidence="1">
    <location>
        <begin position="439"/>
        <end position="455"/>
    </location>
</feature>
<gene>
    <name evidence="2" type="ORF">NA57DRAFT_81247</name>
</gene>
<feature type="compositionally biased region" description="Basic and acidic residues" evidence="1">
    <location>
        <begin position="166"/>
        <end position="186"/>
    </location>
</feature>
<evidence type="ECO:0000313" key="3">
    <source>
        <dbReference type="Proteomes" id="UP000799772"/>
    </source>
</evidence>
<feature type="region of interest" description="Disordered" evidence="1">
    <location>
        <begin position="413"/>
        <end position="554"/>
    </location>
</feature>
<feature type="compositionally biased region" description="Low complexity" evidence="1">
    <location>
        <begin position="496"/>
        <end position="506"/>
    </location>
</feature>
<feature type="compositionally biased region" description="Basic and acidic residues" evidence="1">
    <location>
        <begin position="545"/>
        <end position="554"/>
    </location>
</feature>
<accession>A0A9P4I6G9</accession>
<feature type="compositionally biased region" description="Polar residues" evidence="1">
    <location>
        <begin position="216"/>
        <end position="229"/>
    </location>
</feature>
<proteinExistence type="predicted"/>
<evidence type="ECO:0000256" key="1">
    <source>
        <dbReference type="SAM" id="MobiDB-lite"/>
    </source>
</evidence>